<dbReference type="Proteomes" id="UP000501094">
    <property type="component" value="Chromosome"/>
</dbReference>
<proteinExistence type="predicted"/>
<sequence>MSKFYLTDPNILEADLNYQEFKIYHYLCKNYNVLKKTAYVRIVDIAGLHQLTKDEVEKILIKFSQIKVNDLPLISMTKDKYITFDMPSHKKFLEDVGFKKFSNKGFQAINGHLKQVHQAEFNKVYLFPTLDQHELYDQLEDMPTEELKKYKSSQFQYPWVLRDVIKNRA</sequence>
<name>A0A6H1Q3P8_9PROT</name>
<evidence type="ECO:0000313" key="2">
    <source>
        <dbReference type="Proteomes" id="UP000501094"/>
    </source>
</evidence>
<dbReference type="AlphaFoldDB" id="A0A6H1Q3P8"/>
<keyword evidence="2" id="KW-1185">Reference proteome</keyword>
<gene>
    <name evidence="1" type="ORF">E5R92_07155</name>
</gene>
<dbReference type="RefSeq" id="WP_168607414.1">
    <property type="nucleotide sequence ID" value="NZ_CP038852.1"/>
</dbReference>
<evidence type="ECO:0000313" key="1">
    <source>
        <dbReference type="EMBL" id="QIZ21557.1"/>
    </source>
</evidence>
<dbReference type="EMBL" id="CP038852">
    <property type="protein sequence ID" value="QIZ21557.1"/>
    <property type="molecule type" value="Genomic_DNA"/>
</dbReference>
<dbReference type="KEGG" id="peg:E5R92_07155"/>
<organism evidence="1 2">
    <name type="scientific">Candidatus Pelagibacter giovannonii</name>
    <dbReference type="NCBI Taxonomy" id="2563896"/>
    <lineage>
        <taxon>Bacteria</taxon>
        <taxon>Pseudomonadati</taxon>
        <taxon>Pseudomonadota</taxon>
        <taxon>Alphaproteobacteria</taxon>
        <taxon>Candidatus Pelagibacterales</taxon>
        <taxon>Candidatus Pelagibacteraceae</taxon>
        <taxon>Candidatus Pelagibacter</taxon>
    </lineage>
</organism>
<protein>
    <submittedName>
        <fullName evidence="1">Uncharacterized protein</fullName>
    </submittedName>
</protein>
<accession>A0A6H1Q3P8</accession>
<reference evidence="1 2" key="1">
    <citation type="journal article" date="2020" name="Nat. Microbiol.">
        <title>Lysogenic host-virus interactions in SAR11 marine bacteria.</title>
        <authorList>
            <person name="Morris R.M."/>
            <person name="Cain K.R."/>
            <person name="Hvorecny K.L."/>
            <person name="Kollman J.M."/>
        </authorList>
    </citation>
    <scope>NUCLEOTIDE SEQUENCE [LARGE SCALE GENOMIC DNA]</scope>
    <source>
        <strain evidence="1 2">NP1</strain>
    </source>
</reference>